<organism evidence="1 2">
    <name type="scientific">Euroglyphus maynei</name>
    <name type="common">Mayne's house dust mite</name>
    <dbReference type="NCBI Taxonomy" id="6958"/>
    <lineage>
        <taxon>Eukaryota</taxon>
        <taxon>Metazoa</taxon>
        <taxon>Ecdysozoa</taxon>
        <taxon>Arthropoda</taxon>
        <taxon>Chelicerata</taxon>
        <taxon>Arachnida</taxon>
        <taxon>Acari</taxon>
        <taxon>Acariformes</taxon>
        <taxon>Sarcoptiformes</taxon>
        <taxon>Astigmata</taxon>
        <taxon>Psoroptidia</taxon>
        <taxon>Analgoidea</taxon>
        <taxon>Pyroglyphidae</taxon>
        <taxon>Pyroglyphinae</taxon>
        <taxon>Euroglyphus</taxon>
    </lineage>
</organism>
<accession>A0A1Y3BIR7</accession>
<proteinExistence type="predicted"/>
<gene>
    <name evidence="1" type="ORF">BLA29_015008</name>
</gene>
<protein>
    <submittedName>
        <fullName evidence="1">Uncharacterized protein</fullName>
    </submittedName>
</protein>
<keyword evidence="2" id="KW-1185">Reference proteome</keyword>
<evidence type="ECO:0000313" key="1">
    <source>
        <dbReference type="EMBL" id="OTF79055.1"/>
    </source>
</evidence>
<dbReference type="EMBL" id="MUJZ01025067">
    <property type="protein sequence ID" value="OTF79055.1"/>
    <property type="molecule type" value="Genomic_DNA"/>
</dbReference>
<reference evidence="1 2" key="1">
    <citation type="submission" date="2017-03" db="EMBL/GenBank/DDBJ databases">
        <title>Genome Survey of Euroglyphus maynei.</title>
        <authorList>
            <person name="Arlian L.G."/>
            <person name="Morgan M.S."/>
            <person name="Rider S.D."/>
        </authorList>
    </citation>
    <scope>NUCLEOTIDE SEQUENCE [LARGE SCALE GENOMIC DNA]</scope>
    <source>
        <strain evidence="1">Arlian Lab</strain>
        <tissue evidence="1">Whole body</tissue>
    </source>
</reference>
<dbReference type="Proteomes" id="UP000194236">
    <property type="component" value="Unassembled WGS sequence"/>
</dbReference>
<name>A0A1Y3BIR7_EURMA</name>
<sequence length="44" mass="5578">MLLRKKIMMIKLKKKNWMTNQMKIKKIRMSMKRMAKKKKRKKKI</sequence>
<dbReference type="AlphaFoldDB" id="A0A1Y3BIR7"/>
<comment type="caution">
    <text evidence="1">The sequence shown here is derived from an EMBL/GenBank/DDBJ whole genome shotgun (WGS) entry which is preliminary data.</text>
</comment>
<evidence type="ECO:0000313" key="2">
    <source>
        <dbReference type="Proteomes" id="UP000194236"/>
    </source>
</evidence>